<dbReference type="InterPro" id="IPR016187">
    <property type="entry name" value="CTDL_fold"/>
</dbReference>
<dbReference type="Proteomes" id="UP001274896">
    <property type="component" value="Unassembled WGS sequence"/>
</dbReference>
<organism evidence="8 9">
    <name type="scientific">Hemibagrus guttatus</name>
    <dbReference type="NCBI Taxonomy" id="175788"/>
    <lineage>
        <taxon>Eukaryota</taxon>
        <taxon>Metazoa</taxon>
        <taxon>Chordata</taxon>
        <taxon>Craniata</taxon>
        <taxon>Vertebrata</taxon>
        <taxon>Euteleostomi</taxon>
        <taxon>Actinopterygii</taxon>
        <taxon>Neopterygii</taxon>
        <taxon>Teleostei</taxon>
        <taxon>Ostariophysi</taxon>
        <taxon>Siluriformes</taxon>
        <taxon>Bagridae</taxon>
        <taxon>Hemibagrus</taxon>
    </lineage>
</organism>
<keyword evidence="7" id="KW-0175">Coiled coil</keyword>
<keyword evidence="2" id="KW-0812">Transmembrane</keyword>
<evidence type="ECO:0000313" key="8">
    <source>
        <dbReference type="EMBL" id="KAK3551180.1"/>
    </source>
</evidence>
<keyword evidence="9" id="KW-1185">Reference proteome</keyword>
<dbReference type="GO" id="GO:0030246">
    <property type="term" value="F:carbohydrate binding"/>
    <property type="evidence" value="ECO:0007669"/>
    <property type="project" value="UniProtKB-KW"/>
</dbReference>
<protein>
    <submittedName>
        <fullName evidence="8">Uncharacterized protein</fullName>
    </submittedName>
</protein>
<dbReference type="Gene3D" id="3.10.100.10">
    <property type="entry name" value="Mannose-Binding Protein A, subunit A"/>
    <property type="match status" value="1"/>
</dbReference>
<dbReference type="GO" id="GO:0016020">
    <property type="term" value="C:membrane"/>
    <property type="evidence" value="ECO:0007669"/>
    <property type="project" value="UniProtKB-SubCell"/>
</dbReference>
<dbReference type="GO" id="GO:0045954">
    <property type="term" value="P:positive regulation of natural killer cell mediated cytotoxicity"/>
    <property type="evidence" value="ECO:0007669"/>
    <property type="project" value="TreeGrafter"/>
</dbReference>
<evidence type="ECO:0000256" key="3">
    <source>
        <dbReference type="ARBA" id="ARBA00022734"/>
    </source>
</evidence>
<reference evidence="8" key="1">
    <citation type="submission" date="2023-06" db="EMBL/GenBank/DDBJ databases">
        <title>Male Hemibagrus guttatus genome.</title>
        <authorList>
            <person name="Bian C."/>
        </authorList>
    </citation>
    <scope>NUCLEOTIDE SEQUENCE</scope>
    <source>
        <strain evidence="8">Male_cb2023</strain>
        <tissue evidence="8">Muscle</tissue>
    </source>
</reference>
<proteinExistence type="predicted"/>
<evidence type="ECO:0000256" key="2">
    <source>
        <dbReference type="ARBA" id="ARBA00022692"/>
    </source>
</evidence>
<evidence type="ECO:0000256" key="5">
    <source>
        <dbReference type="ARBA" id="ARBA00022989"/>
    </source>
</evidence>
<evidence type="ECO:0000313" key="9">
    <source>
        <dbReference type="Proteomes" id="UP001274896"/>
    </source>
</evidence>
<evidence type="ECO:0000256" key="1">
    <source>
        <dbReference type="ARBA" id="ARBA00004606"/>
    </source>
</evidence>
<feature type="coiled-coil region" evidence="7">
    <location>
        <begin position="3"/>
        <end position="30"/>
    </location>
</feature>
<sequence>MTNKMLQADKAALEKEKEELTAQRNQFESTLRFIMQFTNFPVSEYCTLTNEEVHCEPCNKNWIQNGSSCYFFWMDLAPWLTWGESQTRCTENKGHLVVIDTIEEQAR</sequence>
<evidence type="ECO:0000256" key="6">
    <source>
        <dbReference type="ARBA" id="ARBA00023136"/>
    </source>
</evidence>
<dbReference type="GO" id="GO:0002223">
    <property type="term" value="P:stimulatory C-type lectin receptor signaling pathway"/>
    <property type="evidence" value="ECO:0007669"/>
    <property type="project" value="TreeGrafter"/>
</dbReference>
<dbReference type="InterPro" id="IPR016186">
    <property type="entry name" value="C-type_lectin-like/link_sf"/>
</dbReference>
<keyword evidence="5" id="KW-1133">Transmembrane helix</keyword>
<keyword evidence="3" id="KW-0430">Lectin</keyword>
<keyword evidence="6" id="KW-0472">Membrane</keyword>
<dbReference type="SUPFAM" id="SSF56436">
    <property type="entry name" value="C-type lectin-like"/>
    <property type="match status" value="1"/>
</dbReference>
<dbReference type="PANTHER" id="PTHR22800:SF252">
    <property type="entry name" value="NATURAL KILLER CELLS ANTIGEN CD94"/>
    <property type="match status" value="1"/>
</dbReference>
<dbReference type="PANTHER" id="PTHR22800">
    <property type="entry name" value="C-TYPE LECTIN PROTEINS"/>
    <property type="match status" value="1"/>
</dbReference>
<evidence type="ECO:0000256" key="4">
    <source>
        <dbReference type="ARBA" id="ARBA00022968"/>
    </source>
</evidence>
<keyword evidence="4" id="KW-0735">Signal-anchor</keyword>
<evidence type="ECO:0000256" key="7">
    <source>
        <dbReference type="SAM" id="Coils"/>
    </source>
</evidence>
<name>A0AAE0RE42_9TELE</name>
<dbReference type="EMBL" id="JAUCMX010000003">
    <property type="protein sequence ID" value="KAK3551180.1"/>
    <property type="molecule type" value="Genomic_DNA"/>
</dbReference>
<dbReference type="InterPro" id="IPR050919">
    <property type="entry name" value="NKG2/CD94_NK_receptors"/>
</dbReference>
<comment type="caution">
    <text evidence="8">The sequence shown here is derived from an EMBL/GenBank/DDBJ whole genome shotgun (WGS) entry which is preliminary data.</text>
</comment>
<accession>A0AAE0RE42</accession>
<comment type="subcellular location">
    <subcellularLocation>
        <location evidence="1">Membrane</location>
        <topology evidence="1">Single-pass type II membrane protein</topology>
    </subcellularLocation>
</comment>
<gene>
    <name evidence="8" type="ORF">QTP70_013876</name>
</gene>
<dbReference type="AlphaFoldDB" id="A0AAE0RE42"/>